<proteinExistence type="predicted"/>
<dbReference type="KEGG" id="nlo:107219461"/>
<dbReference type="GeneID" id="107219461"/>
<feature type="coiled-coil region" evidence="1">
    <location>
        <begin position="306"/>
        <end position="340"/>
    </location>
</feature>
<sequence length="368" mass="42393">MNLVLHPGSKNFLQKGTDSVKTISKDVGKVNCQLQSSFYSSEAKYSKVLWMLRIRACMFLCSLLGPKDVSPCACIADDPRDKSGLKRLSEQFNRKRLKMASADEKDMRLTEQDYRTHEIHEDLKDAREALACLSVLAEKARKRPEKYIQALNAKMITLTQKTATAKQKIESMSEKYHMTVEINEHIQEAKEALAFVKNRVDKCARCPKKHFQRLEMKISRLVDKLNQIEANIIIKNTEDLDRRQKSQSSIPESPNTHRISLDTLIESIDQLTVERDSIPVTLRELLSLIRSYNPRTSRMHKVYDVIAHIVNSFDQAKLELRSLEDEETKLNNSIDDLTDVVTAFSYREEFKKLLERSDSVLSMLKGKK</sequence>
<evidence type="ECO:0000256" key="1">
    <source>
        <dbReference type="SAM" id="Coils"/>
    </source>
</evidence>
<keyword evidence="2" id="KW-1185">Reference proteome</keyword>
<dbReference type="InParanoid" id="A0A6J0BG68"/>
<dbReference type="RefSeq" id="XP_015513172.2">
    <property type="nucleotide sequence ID" value="XM_015657686.2"/>
</dbReference>
<accession>A0A6J0BG68</accession>
<gene>
    <name evidence="3" type="primary">LOC107219461</name>
</gene>
<protein>
    <submittedName>
        <fullName evidence="3">Uncharacterized protein LOC107219461</fullName>
    </submittedName>
</protein>
<dbReference type="AlphaFoldDB" id="A0A6J0BG68"/>
<feature type="coiled-coil region" evidence="1">
    <location>
        <begin position="85"/>
        <end position="143"/>
    </location>
</feature>
<reference evidence="3" key="1">
    <citation type="submission" date="2025-08" db="UniProtKB">
        <authorList>
            <consortium name="RefSeq"/>
        </authorList>
    </citation>
    <scope>IDENTIFICATION</scope>
    <source>
        <tissue evidence="3">Thorax and Abdomen</tissue>
    </source>
</reference>
<evidence type="ECO:0000313" key="3">
    <source>
        <dbReference type="RefSeq" id="XP_015513172.2"/>
    </source>
</evidence>
<keyword evidence="1" id="KW-0175">Coiled coil</keyword>
<evidence type="ECO:0000313" key="2">
    <source>
        <dbReference type="Proteomes" id="UP000829291"/>
    </source>
</evidence>
<name>A0A6J0BG68_NEOLC</name>
<dbReference type="OrthoDB" id="5978643at2759"/>
<dbReference type="Proteomes" id="UP000829291">
    <property type="component" value="Chromosome 7"/>
</dbReference>
<organism evidence="3">
    <name type="scientific">Neodiprion lecontei</name>
    <name type="common">Redheaded pine sawfly</name>
    <dbReference type="NCBI Taxonomy" id="441921"/>
    <lineage>
        <taxon>Eukaryota</taxon>
        <taxon>Metazoa</taxon>
        <taxon>Ecdysozoa</taxon>
        <taxon>Arthropoda</taxon>
        <taxon>Hexapoda</taxon>
        <taxon>Insecta</taxon>
        <taxon>Pterygota</taxon>
        <taxon>Neoptera</taxon>
        <taxon>Endopterygota</taxon>
        <taxon>Hymenoptera</taxon>
        <taxon>Tenthredinoidea</taxon>
        <taxon>Diprionidae</taxon>
        <taxon>Diprioninae</taxon>
        <taxon>Neodiprion</taxon>
    </lineage>
</organism>